<organism evidence="5 6">
    <name type="scientific">Dentipellis fragilis</name>
    <dbReference type="NCBI Taxonomy" id="205917"/>
    <lineage>
        <taxon>Eukaryota</taxon>
        <taxon>Fungi</taxon>
        <taxon>Dikarya</taxon>
        <taxon>Basidiomycota</taxon>
        <taxon>Agaricomycotina</taxon>
        <taxon>Agaricomycetes</taxon>
        <taxon>Russulales</taxon>
        <taxon>Hericiaceae</taxon>
        <taxon>Dentipellis</taxon>
    </lineage>
</organism>
<dbReference type="Proteomes" id="UP000298327">
    <property type="component" value="Unassembled WGS sequence"/>
</dbReference>
<reference evidence="5 6" key="1">
    <citation type="submission" date="2019-02" db="EMBL/GenBank/DDBJ databases">
        <title>Genome sequencing of the rare red list fungi Dentipellis fragilis.</title>
        <authorList>
            <person name="Buettner E."/>
            <person name="Kellner H."/>
        </authorList>
    </citation>
    <scope>NUCLEOTIDE SEQUENCE [LARGE SCALE GENOMIC DNA]</scope>
    <source>
        <strain evidence="5 6">DSM 105465</strain>
    </source>
</reference>
<dbReference type="AlphaFoldDB" id="A0A4Y9YX61"/>
<name>A0A4Y9YX61_9AGAM</name>
<evidence type="ECO:0000256" key="2">
    <source>
        <dbReference type="ARBA" id="ARBA00022857"/>
    </source>
</evidence>
<dbReference type="STRING" id="205917.A0A4Y9YX61"/>
<dbReference type="EMBL" id="SEOQ01000257">
    <property type="protein sequence ID" value="TFY66337.1"/>
    <property type="molecule type" value="Genomic_DNA"/>
</dbReference>
<keyword evidence="3" id="KW-0560">Oxidoreductase</keyword>
<evidence type="ECO:0000256" key="3">
    <source>
        <dbReference type="ARBA" id="ARBA00023002"/>
    </source>
</evidence>
<dbReference type="SUPFAM" id="SSF51735">
    <property type="entry name" value="NAD(P)-binding Rossmann-fold domains"/>
    <property type="match status" value="1"/>
</dbReference>
<accession>A0A4Y9YX61</accession>
<sequence length="290" mass="31458">MSSFRTFAIAGVGNVGVHIAEELLKKKQVGKVTDLVILSRSSSKNENVEKLVSQGARMASVDYTSEASLIAALKGVDVVISTVSHHQLGIQPLLTSAAKKAGVRLFVPSEFGNPSDDAEGGLLMAKKQVHLKLKELDLPYLLAFTGPSPGFVLSPEFHVDFENGKAAVGGDGNALISFTSMPDMGSFLAYVLTNLPPDQLNWKVLRIEGERISFNEIFKQYTAKTGRKIAITYQTLAELEAVLKANPYDFPSYIHWTWAQGGGVVGKPEELTNGLYPDWNPKKVIDVIAP</sequence>
<gene>
    <name evidence="5" type="ORF">EVG20_g4761</name>
</gene>
<keyword evidence="2" id="KW-0521">NADP</keyword>
<dbReference type="PANTHER" id="PTHR47706">
    <property type="entry name" value="NMRA-LIKE FAMILY PROTEIN"/>
    <property type="match status" value="1"/>
</dbReference>
<dbReference type="InterPro" id="IPR008030">
    <property type="entry name" value="NmrA-like"/>
</dbReference>
<evidence type="ECO:0000259" key="4">
    <source>
        <dbReference type="Pfam" id="PF05368"/>
    </source>
</evidence>
<dbReference type="GO" id="GO:0016491">
    <property type="term" value="F:oxidoreductase activity"/>
    <property type="evidence" value="ECO:0007669"/>
    <property type="project" value="UniProtKB-KW"/>
</dbReference>
<proteinExistence type="inferred from homology"/>
<dbReference type="Gene3D" id="3.40.50.720">
    <property type="entry name" value="NAD(P)-binding Rossmann-like Domain"/>
    <property type="match status" value="1"/>
</dbReference>
<dbReference type="InterPro" id="IPR036291">
    <property type="entry name" value="NAD(P)-bd_dom_sf"/>
</dbReference>
<evidence type="ECO:0000313" key="5">
    <source>
        <dbReference type="EMBL" id="TFY66337.1"/>
    </source>
</evidence>
<keyword evidence="6" id="KW-1185">Reference proteome</keyword>
<protein>
    <recommendedName>
        <fullName evidence="4">NmrA-like domain-containing protein</fullName>
    </recommendedName>
</protein>
<evidence type="ECO:0000313" key="6">
    <source>
        <dbReference type="Proteomes" id="UP000298327"/>
    </source>
</evidence>
<comment type="caution">
    <text evidence="5">The sequence shown here is derived from an EMBL/GenBank/DDBJ whole genome shotgun (WGS) entry which is preliminary data.</text>
</comment>
<dbReference type="Gene3D" id="3.90.25.10">
    <property type="entry name" value="UDP-galactose 4-epimerase, domain 1"/>
    <property type="match status" value="1"/>
</dbReference>
<evidence type="ECO:0000256" key="1">
    <source>
        <dbReference type="ARBA" id="ARBA00005725"/>
    </source>
</evidence>
<dbReference type="InterPro" id="IPR051609">
    <property type="entry name" value="NmrA/Isoflavone_reductase-like"/>
</dbReference>
<comment type="similarity">
    <text evidence="1">Belongs to the NmrA-type oxidoreductase family. Isoflavone reductase subfamily.</text>
</comment>
<dbReference type="Pfam" id="PF05368">
    <property type="entry name" value="NmrA"/>
    <property type="match status" value="1"/>
</dbReference>
<dbReference type="PANTHER" id="PTHR47706:SF4">
    <property type="entry name" value="NMRA-LIKE DOMAIN-CONTAINING PROTEIN"/>
    <property type="match status" value="1"/>
</dbReference>
<dbReference type="OrthoDB" id="5283654at2759"/>
<feature type="domain" description="NmrA-like" evidence="4">
    <location>
        <begin position="10"/>
        <end position="237"/>
    </location>
</feature>